<evidence type="ECO:0000313" key="1">
    <source>
        <dbReference type="EMBL" id="EFO21459.1"/>
    </source>
</evidence>
<organism evidence="1">
    <name type="scientific">Loa loa</name>
    <name type="common">Eye worm</name>
    <name type="synonym">Filaria loa</name>
    <dbReference type="NCBI Taxonomy" id="7209"/>
    <lineage>
        <taxon>Eukaryota</taxon>
        <taxon>Metazoa</taxon>
        <taxon>Ecdysozoa</taxon>
        <taxon>Nematoda</taxon>
        <taxon>Chromadorea</taxon>
        <taxon>Rhabditida</taxon>
        <taxon>Spirurina</taxon>
        <taxon>Spiruromorpha</taxon>
        <taxon>Filarioidea</taxon>
        <taxon>Onchocercidae</taxon>
        <taxon>Loa</taxon>
    </lineage>
</organism>
<gene>
    <name evidence="1" type="ORF">LOAG_07028</name>
</gene>
<dbReference type="GeneID" id="9944446"/>
<dbReference type="KEGG" id="loa:LOAG_07028"/>
<dbReference type="EMBL" id="JH712202">
    <property type="protein sequence ID" value="EFO21459.1"/>
    <property type="molecule type" value="Genomic_DNA"/>
</dbReference>
<dbReference type="AlphaFoldDB" id="A0A1S0TWN9"/>
<dbReference type="InParanoid" id="A0A1S0TWN9"/>
<protein>
    <submittedName>
        <fullName evidence="1">Uncharacterized protein</fullName>
    </submittedName>
</protein>
<name>A0A1S0TWN9_LOALO</name>
<reference evidence="1" key="1">
    <citation type="submission" date="2012-04" db="EMBL/GenBank/DDBJ databases">
        <title>The Genome Sequence of Loa loa.</title>
        <authorList>
            <consortium name="The Broad Institute Genome Sequencing Platform"/>
            <consortium name="Broad Institute Genome Sequencing Center for Infectious Disease"/>
            <person name="Nutman T.B."/>
            <person name="Fink D.L."/>
            <person name="Russ C."/>
            <person name="Young S."/>
            <person name="Zeng Q."/>
            <person name="Gargeya S."/>
            <person name="Alvarado L."/>
            <person name="Berlin A."/>
            <person name="Chapman S.B."/>
            <person name="Chen Z."/>
            <person name="Freedman E."/>
            <person name="Gellesch M."/>
            <person name="Goldberg J."/>
            <person name="Griggs A."/>
            <person name="Gujja S."/>
            <person name="Heilman E.R."/>
            <person name="Heiman D."/>
            <person name="Howarth C."/>
            <person name="Mehta T."/>
            <person name="Neiman D."/>
            <person name="Pearson M."/>
            <person name="Roberts A."/>
            <person name="Saif S."/>
            <person name="Shea T."/>
            <person name="Shenoy N."/>
            <person name="Sisk P."/>
            <person name="Stolte C."/>
            <person name="Sykes S."/>
            <person name="White J."/>
            <person name="Yandava C."/>
            <person name="Haas B."/>
            <person name="Henn M.R."/>
            <person name="Nusbaum C."/>
            <person name="Birren B."/>
        </authorList>
    </citation>
    <scope>NUCLEOTIDE SEQUENCE [LARGE SCALE GENOMIC DNA]</scope>
</reference>
<sequence length="100" mass="11964">MDVTGVAIVITRIYNHIGKIVCGNFDNRMIPEWNRYEKCNRNNKKNCLVLHSLSKEKKNDVLPQELQAMRYMKEFAMLYLIHSTDDYKKAKRKDKRSEKR</sequence>
<dbReference type="RefSeq" id="XP_003142610.1">
    <property type="nucleotide sequence ID" value="XM_003142562.1"/>
</dbReference>
<dbReference type="CTD" id="9944446"/>
<accession>A0A1S0TWN9</accession>
<proteinExistence type="predicted"/>